<accession>A0A5B9EGS7</accession>
<evidence type="ECO:0000313" key="3">
    <source>
        <dbReference type="EMBL" id="QEE29266.1"/>
    </source>
</evidence>
<reference evidence="3 4" key="1">
    <citation type="submission" date="2019-08" db="EMBL/GenBank/DDBJ databases">
        <title>Complete genome sequence of Terriglobus albidus strain ORNL.</title>
        <authorList>
            <person name="Podar M."/>
        </authorList>
    </citation>
    <scope>NUCLEOTIDE SEQUENCE [LARGE SCALE GENOMIC DNA]</scope>
    <source>
        <strain evidence="3 4">ORNL</strain>
    </source>
</reference>
<evidence type="ECO:0000313" key="4">
    <source>
        <dbReference type="Proteomes" id="UP000321820"/>
    </source>
</evidence>
<dbReference type="KEGG" id="talb:FTW19_15440"/>
<dbReference type="SUPFAM" id="SSF54897">
    <property type="entry name" value="Protease propeptides/inhibitors"/>
    <property type="match status" value="1"/>
</dbReference>
<dbReference type="GO" id="GO:0008236">
    <property type="term" value="F:serine-type peptidase activity"/>
    <property type="evidence" value="ECO:0007669"/>
    <property type="project" value="InterPro"/>
</dbReference>
<dbReference type="RefSeq" id="WP_147648460.1">
    <property type="nucleotide sequence ID" value="NZ_CP042806.1"/>
</dbReference>
<name>A0A5B9EGS7_9BACT</name>
<gene>
    <name evidence="3" type="ORF">FTW19_15440</name>
</gene>
<proteinExistence type="predicted"/>
<feature type="transmembrane region" description="Helical" evidence="1">
    <location>
        <begin position="1243"/>
        <end position="1262"/>
    </location>
</feature>
<dbReference type="SMART" id="SM00944">
    <property type="entry name" value="Pro-kuma_activ"/>
    <property type="match status" value="1"/>
</dbReference>
<evidence type="ECO:0000259" key="2">
    <source>
        <dbReference type="SMART" id="SM00944"/>
    </source>
</evidence>
<keyword evidence="4" id="KW-1185">Reference proteome</keyword>
<dbReference type="Pfam" id="PF16640">
    <property type="entry name" value="Big_3_5"/>
    <property type="match status" value="6"/>
</dbReference>
<dbReference type="InterPro" id="IPR015366">
    <property type="entry name" value="S53_propep"/>
</dbReference>
<dbReference type="CDD" id="cd11377">
    <property type="entry name" value="Pro-peptidase_S53"/>
    <property type="match status" value="1"/>
</dbReference>
<dbReference type="Pfam" id="PF09286">
    <property type="entry name" value="Pro-kuma_activ"/>
    <property type="match status" value="1"/>
</dbReference>
<dbReference type="InterPro" id="IPR032109">
    <property type="entry name" value="Big_3_5"/>
</dbReference>
<dbReference type="Proteomes" id="UP000321820">
    <property type="component" value="Chromosome"/>
</dbReference>
<dbReference type="Gene3D" id="2.60.40.10">
    <property type="entry name" value="Immunoglobulins"/>
    <property type="match status" value="6"/>
</dbReference>
<keyword evidence="1" id="KW-0812">Transmembrane</keyword>
<feature type="transmembrane region" description="Helical" evidence="1">
    <location>
        <begin position="1269"/>
        <end position="1291"/>
    </location>
</feature>
<keyword evidence="1" id="KW-0472">Membrane</keyword>
<dbReference type="OrthoDB" id="119314at2"/>
<feature type="domain" description="Peptidase S53 activation" evidence="2">
    <location>
        <begin position="43"/>
        <end position="187"/>
    </location>
</feature>
<organism evidence="3 4">
    <name type="scientific">Terriglobus albidus</name>
    <dbReference type="NCBI Taxonomy" id="1592106"/>
    <lineage>
        <taxon>Bacteria</taxon>
        <taxon>Pseudomonadati</taxon>
        <taxon>Acidobacteriota</taxon>
        <taxon>Terriglobia</taxon>
        <taxon>Terriglobales</taxon>
        <taxon>Acidobacteriaceae</taxon>
        <taxon>Terriglobus</taxon>
    </lineage>
</organism>
<dbReference type="EMBL" id="CP042806">
    <property type="protein sequence ID" value="QEE29266.1"/>
    <property type="molecule type" value="Genomic_DNA"/>
</dbReference>
<protein>
    <recommendedName>
        <fullName evidence="2">Peptidase S53 activation domain-containing protein</fullName>
    </recommendedName>
</protein>
<sequence length="1338" mass="133040">MVVKIQAFLRWGAVVCTLACTLLSVAMAQQTRRVLPSVTTSLPAGAVVLDAAPASSPLRHISIALQIDDSRQNALSQYLTDLTTKGSTNYHHWLTPQEFAARFGATDAEIGAATTWLEAQGIHVTSANAAHTLLQAASTVAFAQQAFSADLRQTEIDGSLHVMERGELSLPGDAPQSIRAVTGLDDLNGSPLAIAEASVDANSAAVLVVNSLPAGQADWDLLLQQANAQGITVLGNSSGDYAGMTVIVPAALSDAITGTETRPSWQVVEGLPADGRRAVPDFISTGDFSATVNELIARSGGRLGNINATLYQLAAIPGVYTQPTGVTTGTWTALTGLGTVNPEEILKRWPLGTSTSNTSITSSNFAPTHGQTFTLTATVASAIGGATPTGTVTFSSIVTGTLGTVALDSSGKATYSTKQLAGGSYSFKADYSGDGTYAASSSPAPATISIQPESASVSAILNGNASYGSNASIVVSVTGTSGVDNPTGTVSAQGQGTTDTKAYPATLAAAGSGTTKSTATITYPVSEKNTFTVLISCTSGDSNFTCPTPYTLSITPGATRTASVTTLSSSPNPPVTGAATTFTATVTSGSSSVTTVPTGSVDFKDNGTIIGSATLSNGSATFATTLAAGSVHVITAVYSGDTVYNTSTSGSLSTPAGSTSSTVALTSNPSPAVAGKSVTFTATVTSTSSQSVGRVHPQATATPTGTVDFRDNGTSMGSSTVTSGAATYTTTLTAGTAHSITAVYSGNGTYAASTSSAISVQATTGTTATTTSLVASSYAVNGGVNITFTSTVKSSTTSTSTPTGTVTLTSSKDGVIGSGTIGTDGTVNISNSTLTIGQHVITATYSGDSTFAASSSSTITVTISPSTGTLSASISPSPGAYGNTATITVTVAVTTGTANGTVQAVVNGQTYTGTVTSGTGNITITIPPPGKYSVVISCPSVNTFVCTNSPLTLSYTATKGNTTTTVTSSSSSANAGDSVTLTATVANAGNATGTYVYTGTVTFLDGTKTVGTAPLVAGSATATVTLTGAGTHSITAVYSGDTNWNGSTSTAIGVVTAKVASTLVLSASSTTAVNGTNIVFTATASGGSTTLSPPTGTVTFYDTVGSTVVTLGTATLTANGTTQSVASVSSTGLLPGSHSLYAIYAGDTNYKSATSNTLAVTISDFTVTLNPTSLNITQGKSAQVAATVTSSGGFAGTITLGCTPPAAAQMTCAFSPTSLGSSGTSTLTIKTTANTAALERHDIPWHLPAGGTVVAAIMWFMVPPRRRVSLLIAILAVLVTITAGGCASGIVQNGTDSSSGGSANNGTPFGTQLLTITVSGTDGGSPVRHNYSYQVTVQ</sequence>
<keyword evidence="1" id="KW-1133">Transmembrane helix</keyword>
<evidence type="ECO:0000256" key="1">
    <source>
        <dbReference type="SAM" id="Phobius"/>
    </source>
</evidence>
<dbReference type="InterPro" id="IPR013783">
    <property type="entry name" value="Ig-like_fold"/>
</dbReference>